<dbReference type="Gene3D" id="1.10.357.10">
    <property type="entry name" value="Tetracycline Repressor, domain 2"/>
    <property type="match status" value="1"/>
</dbReference>
<comment type="caution">
    <text evidence="6">The sequence shown here is derived from an EMBL/GenBank/DDBJ whole genome shotgun (WGS) entry which is preliminary data.</text>
</comment>
<dbReference type="SUPFAM" id="SSF46689">
    <property type="entry name" value="Homeodomain-like"/>
    <property type="match status" value="1"/>
</dbReference>
<dbReference type="GO" id="GO:0000976">
    <property type="term" value="F:transcription cis-regulatory region binding"/>
    <property type="evidence" value="ECO:0007669"/>
    <property type="project" value="TreeGrafter"/>
</dbReference>
<evidence type="ECO:0000256" key="4">
    <source>
        <dbReference type="PROSITE-ProRule" id="PRU00335"/>
    </source>
</evidence>
<organism evidence="6 7">
    <name type="scientific">Lentzea atacamensis</name>
    <dbReference type="NCBI Taxonomy" id="531938"/>
    <lineage>
        <taxon>Bacteria</taxon>
        <taxon>Bacillati</taxon>
        <taxon>Actinomycetota</taxon>
        <taxon>Actinomycetes</taxon>
        <taxon>Pseudonocardiales</taxon>
        <taxon>Pseudonocardiaceae</taxon>
        <taxon>Lentzea</taxon>
    </lineage>
</organism>
<dbReference type="PANTHER" id="PTHR30055:SF234">
    <property type="entry name" value="HTH-TYPE TRANSCRIPTIONAL REGULATOR BETI"/>
    <property type="match status" value="1"/>
</dbReference>
<proteinExistence type="predicted"/>
<gene>
    <name evidence="6" type="ORF">C8D88_11918</name>
</gene>
<dbReference type="InterPro" id="IPR001647">
    <property type="entry name" value="HTH_TetR"/>
</dbReference>
<dbReference type="Pfam" id="PF00440">
    <property type="entry name" value="TetR_N"/>
    <property type="match status" value="1"/>
</dbReference>
<protein>
    <submittedName>
        <fullName evidence="6">TetR family transcriptional regulator</fullName>
    </submittedName>
</protein>
<accession>A0A316I144</accession>
<dbReference type="GO" id="GO:0003700">
    <property type="term" value="F:DNA-binding transcription factor activity"/>
    <property type="evidence" value="ECO:0007669"/>
    <property type="project" value="TreeGrafter"/>
</dbReference>
<dbReference type="InterPro" id="IPR009057">
    <property type="entry name" value="Homeodomain-like_sf"/>
</dbReference>
<dbReference type="PRINTS" id="PR00455">
    <property type="entry name" value="HTHTETR"/>
</dbReference>
<dbReference type="SUPFAM" id="SSF48498">
    <property type="entry name" value="Tetracyclin repressor-like, C-terminal domain"/>
    <property type="match status" value="1"/>
</dbReference>
<feature type="domain" description="HTH tetR-type" evidence="5">
    <location>
        <begin position="3"/>
        <end position="63"/>
    </location>
</feature>
<dbReference type="AlphaFoldDB" id="A0A316I144"/>
<sequence>MASSTREHILEVTTALLSDVGAAAVSVRDVCQAAGVTAPTLYHHFGDKQGLLEAVAAQGFERYLATKQGHGPSADPLADLRAGWDRHVEFGLTHPAFYQLMYGPTGSRTHAAEQQGLQILHAMLVRLAEQGRLSMTPDEAVPIIHAACVGTTLTMLSNPDSPSHRGLSERVRDAIFAAVVTHQYSDDDPATTLSTQAGTLLATLAGQHDLDLSPGERLLLTELLTRWVR</sequence>
<reference evidence="6 7" key="1">
    <citation type="submission" date="2018-05" db="EMBL/GenBank/DDBJ databases">
        <title>Genomic Encyclopedia of Type Strains, Phase IV (KMG-IV): sequencing the most valuable type-strain genomes for metagenomic binning, comparative biology and taxonomic classification.</title>
        <authorList>
            <person name="Goeker M."/>
        </authorList>
    </citation>
    <scope>NUCLEOTIDE SEQUENCE [LARGE SCALE GENOMIC DNA]</scope>
    <source>
        <strain evidence="6 7">DSM 45480</strain>
    </source>
</reference>
<evidence type="ECO:0000256" key="1">
    <source>
        <dbReference type="ARBA" id="ARBA00023015"/>
    </source>
</evidence>
<keyword evidence="2 4" id="KW-0238">DNA-binding</keyword>
<dbReference type="EMBL" id="QGHB01000019">
    <property type="protein sequence ID" value="PWK81109.1"/>
    <property type="molecule type" value="Genomic_DNA"/>
</dbReference>
<dbReference type="InterPro" id="IPR050109">
    <property type="entry name" value="HTH-type_TetR-like_transc_reg"/>
</dbReference>
<name>A0A316I144_9PSEU</name>
<evidence type="ECO:0000313" key="7">
    <source>
        <dbReference type="Proteomes" id="UP000246005"/>
    </source>
</evidence>
<keyword evidence="1" id="KW-0805">Transcription regulation</keyword>
<evidence type="ECO:0000313" key="6">
    <source>
        <dbReference type="EMBL" id="PWK81109.1"/>
    </source>
</evidence>
<dbReference type="RefSeq" id="WP_109641556.1">
    <property type="nucleotide sequence ID" value="NZ_QGHB01000019.1"/>
</dbReference>
<keyword evidence="3" id="KW-0804">Transcription</keyword>
<evidence type="ECO:0000256" key="3">
    <source>
        <dbReference type="ARBA" id="ARBA00023163"/>
    </source>
</evidence>
<feature type="DNA-binding region" description="H-T-H motif" evidence="4">
    <location>
        <begin position="26"/>
        <end position="45"/>
    </location>
</feature>
<evidence type="ECO:0000259" key="5">
    <source>
        <dbReference type="PROSITE" id="PS50977"/>
    </source>
</evidence>
<evidence type="ECO:0000256" key="2">
    <source>
        <dbReference type="ARBA" id="ARBA00023125"/>
    </source>
</evidence>
<dbReference type="InterPro" id="IPR036271">
    <property type="entry name" value="Tet_transcr_reg_TetR-rel_C_sf"/>
</dbReference>
<dbReference type="Proteomes" id="UP000246005">
    <property type="component" value="Unassembled WGS sequence"/>
</dbReference>
<dbReference type="PROSITE" id="PS50977">
    <property type="entry name" value="HTH_TETR_2"/>
    <property type="match status" value="1"/>
</dbReference>
<dbReference type="PANTHER" id="PTHR30055">
    <property type="entry name" value="HTH-TYPE TRANSCRIPTIONAL REGULATOR RUTR"/>
    <property type="match status" value="1"/>
</dbReference>